<reference evidence="1" key="1">
    <citation type="journal article" date="2021" name="New Phytol.">
        <title>Evolutionary innovations through gain and loss of genes in the ectomycorrhizal Boletales.</title>
        <authorList>
            <person name="Wu G."/>
            <person name="Miyauchi S."/>
            <person name="Morin E."/>
            <person name="Kuo A."/>
            <person name="Drula E."/>
            <person name="Varga T."/>
            <person name="Kohler A."/>
            <person name="Feng B."/>
            <person name="Cao Y."/>
            <person name="Lipzen A."/>
            <person name="Daum C."/>
            <person name="Hundley H."/>
            <person name="Pangilinan J."/>
            <person name="Johnson J."/>
            <person name="Barry K."/>
            <person name="LaButti K."/>
            <person name="Ng V."/>
            <person name="Ahrendt S."/>
            <person name="Min B."/>
            <person name="Choi I.G."/>
            <person name="Park H."/>
            <person name="Plett J.M."/>
            <person name="Magnuson J."/>
            <person name="Spatafora J.W."/>
            <person name="Nagy L.G."/>
            <person name="Henrissat B."/>
            <person name="Grigoriev I.V."/>
            <person name="Yang Z.L."/>
            <person name="Xu J."/>
            <person name="Martin F.M."/>
        </authorList>
    </citation>
    <scope>NUCLEOTIDE SEQUENCE</scope>
    <source>
        <strain evidence="1">ATCC 28755</strain>
    </source>
</reference>
<protein>
    <submittedName>
        <fullName evidence="1">Uncharacterized protein</fullName>
    </submittedName>
</protein>
<gene>
    <name evidence="1" type="ORF">BJ138DRAFT_1183994</name>
</gene>
<dbReference type="EMBL" id="MU268400">
    <property type="protein sequence ID" value="KAH7904657.1"/>
    <property type="molecule type" value="Genomic_DNA"/>
</dbReference>
<proteinExistence type="predicted"/>
<evidence type="ECO:0000313" key="1">
    <source>
        <dbReference type="EMBL" id="KAH7904657.1"/>
    </source>
</evidence>
<keyword evidence="2" id="KW-1185">Reference proteome</keyword>
<accession>A0ACB7ZVB3</accession>
<sequence>MPDARRIITLHLPLLSLHNQFIHSQLIAPISSTVDNNIQLVSAFMFESEDFRCTTRPPRPVQGGERITEAWLRSLTDRECLWQFRMTADELLDLTEAIGIPDQITTPGAYTFSSIEALCLTCARFRSSGDIYELCTKFNRSQSSISEIVNFVVIYIDENWKHLLEFDHAHLLSRPNLEKYARAVHEAGLEAYQPLQITLENTYQRKSTVIPWQLVHFPQYLLSTPAHHGDEGPGHGLR</sequence>
<comment type="caution">
    <text evidence="1">The sequence shown here is derived from an EMBL/GenBank/DDBJ whole genome shotgun (WGS) entry which is preliminary data.</text>
</comment>
<organism evidence="1 2">
    <name type="scientific">Hygrophoropsis aurantiaca</name>
    <dbReference type="NCBI Taxonomy" id="72124"/>
    <lineage>
        <taxon>Eukaryota</taxon>
        <taxon>Fungi</taxon>
        <taxon>Dikarya</taxon>
        <taxon>Basidiomycota</taxon>
        <taxon>Agaricomycotina</taxon>
        <taxon>Agaricomycetes</taxon>
        <taxon>Agaricomycetidae</taxon>
        <taxon>Boletales</taxon>
        <taxon>Coniophorineae</taxon>
        <taxon>Hygrophoropsidaceae</taxon>
        <taxon>Hygrophoropsis</taxon>
    </lineage>
</organism>
<dbReference type="Proteomes" id="UP000790377">
    <property type="component" value="Unassembled WGS sequence"/>
</dbReference>
<evidence type="ECO:0000313" key="2">
    <source>
        <dbReference type="Proteomes" id="UP000790377"/>
    </source>
</evidence>
<name>A0ACB7ZVB3_9AGAM</name>